<dbReference type="InterPro" id="IPR006311">
    <property type="entry name" value="TAT_signal"/>
</dbReference>
<dbReference type="Proteomes" id="UP000824037">
    <property type="component" value="Unassembled WGS sequence"/>
</dbReference>
<evidence type="ECO:0000256" key="1">
    <source>
        <dbReference type="SAM" id="SignalP"/>
    </source>
</evidence>
<reference evidence="2" key="1">
    <citation type="journal article" date="2021" name="PeerJ">
        <title>Extensive microbial diversity within the chicken gut microbiome revealed by metagenomics and culture.</title>
        <authorList>
            <person name="Gilroy R."/>
            <person name="Ravi A."/>
            <person name="Getino M."/>
            <person name="Pursley I."/>
            <person name="Horton D.L."/>
            <person name="Alikhan N.F."/>
            <person name="Baker D."/>
            <person name="Gharbi K."/>
            <person name="Hall N."/>
            <person name="Watson M."/>
            <person name="Adriaenssens E.M."/>
            <person name="Foster-Nyarko E."/>
            <person name="Jarju S."/>
            <person name="Secka A."/>
            <person name="Antonio M."/>
            <person name="Oren A."/>
            <person name="Chaudhuri R.R."/>
            <person name="La Ragione R."/>
            <person name="Hildebrand F."/>
            <person name="Pallen M.J."/>
        </authorList>
    </citation>
    <scope>NUCLEOTIDE SEQUENCE</scope>
    <source>
        <strain evidence="2">ChiGjej4B4-7305</strain>
    </source>
</reference>
<evidence type="ECO:0008006" key="4">
    <source>
        <dbReference type="Google" id="ProtNLM"/>
    </source>
</evidence>
<evidence type="ECO:0000313" key="3">
    <source>
        <dbReference type="Proteomes" id="UP000824037"/>
    </source>
</evidence>
<evidence type="ECO:0000313" key="2">
    <source>
        <dbReference type="EMBL" id="HIZ37881.1"/>
    </source>
</evidence>
<protein>
    <recommendedName>
        <fullName evidence="4">Secreted protein</fullName>
    </recommendedName>
</protein>
<accession>A0A9D2J5Y8</accession>
<sequence>MTTTTRTTRRRRLTTAFAVVAGLAVVPAGAVSAAPVDAAPSGAPEASSWQYKDWYYFEADCHDYGEFYVNSPYFDYDDYKCEYAGTWPGDYYNLYLR</sequence>
<gene>
    <name evidence="2" type="ORF">H9815_19055</name>
</gene>
<comment type="caution">
    <text evidence="2">The sequence shown here is derived from an EMBL/GenBank/DDBJ whole genome shotgun (WGS) entry which is preliminary data.</text>
</comment>
<proteinExistence type="predicted"/>
<dbReference type="EMBL" id="DXBY01000326">
    <property type="protein sequence ID" value="HIZ37881.1"/>
    <property type="molecule type" value="Genomic_DNA"/>
</dbReference>
<organism evidence="2 3">
    <name type="scientific">Candidatus Ruania gallistercoris</name>
    <dbReference type="NCBI Taxonomy" id="2838746"/>
    <lineage>
        <taxon>Bacteria</taxon>
        <taxon>Bacillati</taxon>
        <taxon>Actinomycetota</taxon>
        <taxon>Actinomycetes</taxon>
        <taxon>Micrococcales</taxon>
        <taxon>Ruaniaceae</taxon>
        <taxon>Ruania</taxon>
    </lineage>
</organism>
<feature type="signal peptide" evidence="1">
    <location>
        <begin position="1"/>
        <end position="33"/>
    </location>
</feature>
<dbReference type="AlphaFoldDB" id="A0A9D2J5Y8"/>
<name>A0A9D2J5Y8_9MICO</name>
<dbReference type="PROSITE" id="PS51318">
    <property type="entry name" value="TAT"/>
    <property type="match status" value="1"/>
</dbReference>
<keyword evidence="1" id="KW-0732">Signal</keyword>
<reference evidence="2" key="2">
    <citation type="submission" date="2021-04" db="EMBL/GenBank/DDBJ databases">
        <authorList>
            <person name="Gilroy R."/>
        </authorList>
    </citation>
    <scope>NUCLEOTIDE SEQUENCE</scope>
    <source>
        <strain evidence="2">ChiGjej4B4-7305</strain>
    </source>
</reference>
<feature type="chain" id="PRO_5038381945" description="Secreted protein" evidence="1">
    <location>
        <begin position="34"/>
        <end position="97"/>
    </location>
</feature>